<dbReference type="OrthoDB" id="9806579at2"/>
<dbReference type="Proteomes" id="UP000244090">
    <property type="component" value="Unassembled WGS sequence"/>
</dbReference>
<organism evidence="2 3">
    <name type="scientific">Kordia periserrulae</name>
    <dbReference type="NCBI Taxonomy" id="701523"/>
    <lineage>
        <taxon>Bacteria</taxon>
        <taxon>Pseudomonadati</taxon>
        <taxon>Bacteroidota</taxon>
        <taxon>Flavobacteriia</taxon>
        <taxon>Flavobacteriales</taxon>
        <taxon>Flavobacteriaceae</taxon>
        <taxon>Kordia</taxon>
    </lineage>
</organism>
<dbReference type="PANTHER" id="PTHR42839:SF2">
    <property type="entry name" value="ISOCHORISMATE SYNTHASE ENTC"/>
    <property type="match status" value="1"/>
</dbReference>
<protein>
    <submittedName>
        <fullName evidence="2">Isochorismate synthase</fullName>
    </submittedName>
</protein>
<evidence type="ECO:0000313" key="2">
    <source>
        <dbReference type="EMBL" id="PTX62801.1"/>
    </source>
</evidence>
<reference evidence="2 3" key="1">
    <citation type="submission" date="2018-04" db="EMBL/GenBank/DDBJ databases">
        <title>Genomic Encyclopedia of Archaeal and Bacterial Type Strains, Phase II (KMG-II): from individual species to whole genera.</title>
        <authorList>
            <person name="Goeker M."/>
        </authorList>
    </citation>
    <scope>NUCLEOTIDE SEQUENCE [LARGE SCALE GENOMIC DNA]</scope>
    <source>
        <strain evidence="2 3">DSM 25731</strain>
    </source>
</reference>
<gene>
    <name evidence="2" type="ORF">C8N46_102201</name>
</gene>
<dbReference type="Gene3D" id="3.60.120.10">
    <property type="entry name" value="Anthranilate synthase"/>
    <property type="match status" value="1"/>
</dbReference>
<accession>A0A2T6C3A5</accession>
<name>A0A2T6C3A5_9FLAO</name>
<evidence type="ECO:0000313" key="3">
    <source>
        <dbReference type="Proteomes" id="UP000244090"/>
    </source>
</evidence>
<feature type="domain" description="Chorismate-utilising enzyme C-terminal" evidence="1">
    <location>
        <begin position="92"/>
        <end position="294"/>
    </location>
</feature>
<dbReference type="PANTHER" id="PTHR42839">
    <property type="entry name" value="ISOCHORISMATE SYNTHASE ENTC"/>
    <property type="match status" value="1"/>
</dbReference>
<dbReference type="SUPFAM" id="SSF56322">
    <property type="entry name" value="ADC synthase"/>
    <property type="match status" value="1"/>
</dbReference>
<comment type="caution">
    <text evidence="2">The sequence shown here is derived from an EMBL/GenBank/DDBJ whole genome shotgun (WGS) entry which is preliminary data.</text>
</comment>
<keyword evidence="3" id="KW-1185">Reference proteome</keyword>
<dbReference type="RefSeq" id="WP_108113783.1">
    <property type="nucleotide sequence ID" value="NZ_QBKT01000002.1"/>
</dbReference>
<sequence>MLNKLSEYLQKQLPFVAYRKPNATKVKAVFQHSDTLHTVTDFSESGFVFAPFDTSQQTILIPFDEVLEGELETVTLPKTTTEALMPSAEAHKKHLQLVEKGVEVIQNSDIQKIVLSRKEEIESQQHPLVIFERLRENYPTAFVYLWYHPEVGMWAGATPETLVSANGNTIKTMSLAGTRKFEENAAISWNQKEIEEQQIVTDYIAAQLKKFITNVTVSEATPHRAGSLVHLCSMISGRMNSEFTIGDIITALHPTPAICGFPTEKAKAFILQEEKYNRAFYTGFLGELNVKEETSRNRNRKNQENSAYRTVRSHSELYVNLRCMELTDTKRILYIGGGITKDSNPESEWQETVAKSQIMKRVL</sequence>
<dbReference type="AlphaFoldDB" id="A0A2T6C3A5"/>
<dbReference type="Pfam" id="PF00425">
    <property type="entry name" value="Chorismate_bind"/>
    <property type="match status" value="2"/>
</dbReference>
<dbReference type="InterPro" id="IPR015890">
    <property type="entry name" value="Chorismate_C"/>
</dbReference>
<dbReference type="EMBL" id="QBKT01000002">
    <property type="protein sequence ID" value="PTX62801.1"/>
    <property type="molecule type" value="Genomic_DNA"/>
</dbReference>
<proteinExistence type="predicted"/>
<evidence type="ECO:0000259" key="1">
    <source>
        <dbReference type="Pfam" id="PF00425"/>
    </source>
</evidence>
<dbReference type="InterPro" id="IPR005801">
    <property type="entry name" value="ADC_synthase"/>
</dbReference>
<feature type="domain" description="Chorismate-utilising enzyme C-terminal" evidence="1">
    <location>
        <begin position="312"/>
        <end position="355"/>
    </location>
</feature>